<gene>
    <name evidence="14" type="primary">ADORA3</name>
    <name evidence="14" type="ORF">N1851_011776</name>
</gene>
<keyword evidence="15" id="KW-1185">Reference proteome</keyword>
<dbReference type="SMART" id="SM01381">
    <property type="entry name" value="7TM_GPCR_Srsx"/>
    <property type="match status" value="1"/>
</dbReference>
<dbReference type="Pfam" id="PF00001">
    <property type="entry name" value="7tm_1"/>
    <property type="match status" value="1"/>
</dbReference>
<dbReference type="PROSITE" id="PS00237">
    <property type="entry name" value="G_PROTEIN_RECEP_F1_1"/>
    <property type="match status" value="1"/>
</dbReference>
<keyword evidence="4 11" id="KW-1133">Transmembrane helix</keyword>
<evidence type="ECO:0000256" key="2">
    <source>
        <dbReference type="ARBA" id="ARBA00022475"/>
    </source>
</evidence>
<dbReference type="Proteomes" id="UP001174136">
    <property type="component" value="Unassembled WGS sequence"/>
</dbReference>
<evidence type="ECO:0000256" key="9">
    <source>
        <dbReference type="ARBA" id="ARBA00023180"/>
    </source>
</evidence>
<reference evidence="14" key="1">
    <citation type="journal article" date="2023" name="Front. Mar. Sci.">
        <title>A new Merluccius polli reference genome to investigate the effects of global change in West African waters.</title>
        <authorList>
            <person name="Mateo J.L."/>
            <person name="Blanco-Fernandez C."/>
            <person name="Garcia-Vazquez E."/>
            <person name="Machado-Schiaffino G."/>
        </authorList>
    </citation>
    <scope>NUCLEOTIDE SEQUENCE</scope>
    <source>
        <strain evidence="14">C29</strain>
        <tissue evidence="14">Fin</tissue>
    </source>
</reference>
<feature type="transmembrane region" description="Helical" evidence="11">
    <location>
        <begin position="42"/>
        <end position="66"/>
    </location>
</feature>
<evidence type="ECO:0000259" key="13">
    <source>
        <dbReference type="PROSITE" id="PS50262"/>
    </source>
</evidence>
<feature type="transmembrane region" description="Helical" evidence="11">
    <location>
        <begin position="121"/>
        <end position="141"/>
    </location>
</feature>
<dbReference type="GO" id="GO:0005886">
    <property type="term" value="C:plasma membrane"/>
    <property type="evidence" value="ECO:0007669"/>
    <property type="project" value="UniProtKB-SubCell"/>
</dbReference>
<dbReference type="PANTHER" id="PTHR24246">
    <property type="entry name" value="OLFACTORY RECEPTOR AND ADENOSINE RECEPTOR"/>
    <property type="match status" value="1"/>
</dbReference>
<keyword evidence="10 11" id="KW-0807">Transducer</keyword>
<organism evidence="14 15">
    <name type="scientific">Merluccius polli</name>
    <name type="common">Benguela hake</name>
    <name type="synonym">Merluccius cadenati</name>
    <dbReference type="NCBI Taxonomy" id="89951"/>
    <lineage>
        <taxon>Eukaryota</taxon>
        <taxon>Metazoa</taxon>
        <taxon>Chordata</taxon>
        <taxon>Craniata</taxon>
        <taxon>Vertebrata</taxon>
        <taxon>Euteleostomi</taxon>
        <taxon>Actinopterygii</taxon>
        <taxon>Neopterygii</taxon>
        <taxon>Teleostei</taxon>
        <taxon>Neoteleostei</taxon>
        <taxon>Acanthomorphata</taxon>
        <taxon>Zeiogadaria</taxon>
        <taxon>Gadariae</taxon>
        <taxon>Gadiformes</taxon>
        <taxon>Gadoidei</taxon>
        <taxon>Merlucciidae</taxon>
        <taxon>Merluccius</taxon>
    </lineage>
</organism>
<evidence type="ECO:0000313" key="15">
    <source>
        <dbReference type="Proteomes" id="UP001174136"/>
    </source>
</evidence>
<evidence type="ECO:0000256" key="10">
    <source>
        <dbReference type="ARBA" id="ARBA00023224"/>
    </source>
</evidence>
<dbReference type="EMBL" id="JAOPHQ010002053">
    <property type="protein sequence ID" value="KAK0148285.1"/>
    <property type="molecule type" value="Genomic_DNA"/>
</dbReference>
<proteinExistence type="inferred from homology"/>
<dbReference type="Gene3D" id="1.20.1070.10">
    <property type="entry name" value="Rhodopsin 7-helix transmembrane proteins"/>
    <property type="match status" value="1"/>
</dbReference>
<dbReference type="AlphaFoldDB" id="A0AA47MY09"/>
<dbReference type="PRINTS" id="PR00424">
    <property type="entry name" value="ADENOSINER"/>
</dbReference>
<keyword evidence="6 11" id="KW-0472">Membrane</keyword>
<keyword evidence="5 11" id="KW-0297">G-protein coupled receptor</keyword>
<keyword evidence="3 11" id="KW-0812">Transmembrane</keyword>
<keyword evidence="8 11" id="KW-0675">Receptor</keyword>
<comment type="similarity">
    <text evidence="11">Belongs to the G-protein coupled receptor 1 family.</text>
</comment>
<dbReference type="InterPro" id="IPR001634">
    <property type="entry name" value="Adenosn_rcpt"/>
</dbReference>
<feature type="transmembrane region" description="Helical" evidence="11">
    <location>
        <begin position="253"/>
        <end position="272"/>
    </location>
</feature>
<dbReference type="GO" id="GO:0045202">
    <property type="term" value="C:synapse"/>
    <property type="evidence" value="ECO:0007669"/>
    <property type="project" value="TreeGrafter"/>
</dbReference>
<dbReference type="PRINTS" id="PR00237">
    <property type="entry name" value="GPCRRHODOPSN"/>
</dbReference>
<evidence type="ECO:0000256" key="11">
    <source>
        <dbReference type="RuleBase" id="RU201114"/>
    </source>
</evidence>
<dbReference type="PROSITE" id="PS50262">
    <property type="entry name" value="G_PROTEIN_RECEP_F1_2"/>
    <property type="match status" value="1"/>
</dbReference>
<dbReference type="InterPro" id="IPR017452">
    <property type="entry name" value="GPCR_Rhodpsn_7TM"/>
</dbReference>
<protein>
    <submittedName>
        <fullName evidence="14">Adenosine receptor A3</fullName>
    </submittedName>
</protein>
<feature type="region of interest" description="Disordered" evidence="12">
    <location>
        <begin position="305"/>
        <end position="328"/>
    </location>
</feature>
<evidence type="ECO:0000256" key="4">
    <source>
        <dbReference type="ARBA" id="ARBA00022989"/>
    </source>
</evidence>
<evidence type="ECO:0000256" key="7">
    <source>
        <dbReference type="ARBA" id="ARBA00023157"/>
    </source>
</evidence>
<evidence type="ECO:0000256" key="8">
    <source>
        <dbReference type="ARBA" id="ARBA00023170"/>
    </source>
</evidence>
<evidence type="ECO:0000256" key="5">
    <source>
        <dbReference type="ARBA" id="ARBA00023040"/>
    </source>
</evidence>
<keyword evidence="2 11" id="KW-1003">Cell membrane</keyword>
<dbReference type="SUPFAM" id="SSF81321">
    <property type="entry name" value="Family A G protein-coupled receptor-like"/>
    <property type="match status" value="1"/>
</dbReference>
<dbReference type="PANTHER" id="PTHR24246:SF54">
    <property type="entry name" value="ADENOSINE RECEPTOR A1-RELATED"/>
    <property type="match status" value="1"/>
</dbReference>
<keyword evidence="7 11" id="KW-1015">Disulfide bond</keyword>
<keyword evidence="9 11" id="KW-0325">Glycoprotein</keyword>
<feature type="transmembrane region" description="Helical" evidence="11">
    <location>
        <begin position="176"/>
        <end position="201"/>
    </location>
</feature>
<feature type="transmembrane region" description="Helical" evidence="11">
    <location>
        <begin position="78"/>
        <end position="100"/>
    </location>
</feature>
<evidence type="ECO:0000256" key="12">
    <source>
        <dbReference type="SAM" id="MobiDB-lite"/>
    </source>
</evidence>
<evidence type="ECO:0000256" key="3">
    <source>
        <dbReference type="ARBA" id="ARBA00022692"/>
    </source>
</evidence>
<sequence>MGLTGAVLYTAVEMVIAVGSILGNALVIAAVCSIKGLREPTFCFLTSLATADLLVGCLAIPLAVVVDGRVAMSAQACLFSSCLLILPTLASILSLLAIAVDRYLRVYVPLRYRRSVTEKQSWLVVAVCWVVAAVMSFTPVFGWNNQPTVSPAALSPNSSSSAIVCRFTAVISMSYLVYFTFFLCNLLPLVTMALLYCYIFCSIRRSLQEMPGRSGLSESRSCLKKERRLATSLSLVLALFALSWLPLHIMNCIVYFSASVVPLTAFYVGILLSHANSAINPIVYAFKIPKITHAYLKIWSRVTGRSGRRGSSQPQSSQSLDAASSNNQAATDLGIEKKMAALV</sequence>
<dbReference type="GO" id="GO:0030425">
    <property type="term" value="C:dendrite"/>
    <property type="evidence" value="ECO:0007669"/>
    <property type="project" value="TreeGrafter"/>
</dbReference>
<feature type="transmembrane region" description="Helical" evidence="11">
    <location>
        <begin position="6"/>
        <end position="30"/>
    </location>
</feature>
<name>A0AA47MY09_MERPO</name>
<comment type="subcellular location">
    <subcellularLocation>
        <location evidence="1 11">Cell membrane</location>
        <topology evidence="1 11">Multi-pass membrane protein</topology>
    </subcellularLocation>
</comment>
<dbReference type="InterPro" id="IPR000276">
    <property type="entry name" value="GPCR_Rhodpsn"/>
</dbReference>
<evidence type="ECO:0000256" key="1">
    <source>
        <dbReference type="ARBA" id="ARBA00004651"/>
    </source>
</evidence>
<accession>A0AA47MY09</accession>
<evidence type="ECO:0000256" key="6">
    <source>
        <dbReference type="ARBA" id="ARBA00023136"/>
    </source>
</evidence>
<comment type="caution">
    <text evidence="14">The sequence shown here is derived from an EMBL/GenBank/DDBJ whole genome shotgun (WGS) entry which is preliminary data.</text>
</comment>
<evidence type="ECO:0000313" key="14">
    <source>
        <dbReference type="EMBL" id="KAK0148285.1"/>
    </source>
</evidence>
<dbReference type="GO" id="GO:0001609">
    <property type="term" value="F:G protein-coupled adenosine receptor activity"/>
    <property type="evidence" value="ECO:0007669"/>
    <property type="project" value="UniProtKB-UniRule"/>
</dbReference>
<feature type="transmembrane region" description="Helical" evidence="11">
    <location>
        <begin position="229"/>
        <end position="247"/>
    </location>
</feature>
<feature type="domain" description="G-protein coupled receptors family 1 profile" evidence="13">
    <location>
        <begin position="23"/>
        <end position="284"/>
    </location>
</feature>